<dbReference type="InterPro" id="IPR011057">
    <property type="entry name" value="Mss4-like_sf"/>
</dbReference>
<dbReference type="KEGG" id="amah:DLM_3269"/>
<dbReference type="PANTHER" id="PTHR28620">
    <property type="entry name" value="CENTROMERE PROTEIN V"/>
    <property type="match status" value="1"/>
</dbReference>
<protein>
    <submittedName>
        <fullName evidence="5">Inner membrane protein</fullName>
    </submittedName>
</protein>
<dbReference type="InterPro" id="IPR006913">
    <property type="entry name" value="CENP-V/GFA"/>
</dbReference>
<evidence type="ECO:0000256" key="2">
    <source>
        <dbReference type="ARBA" id="ARBA00022723"/>
    </source>
</evidence>
<feature type="domain" description="CENP-V/GFA" evidence="4">
    <location>
        <begin position="30"/>
        <end position="144"/>
    </location>
</feature>
<dbReference type="Gene3D" id="2.170.150.70">
    <property type="match status" value="1"/>
</dbReference>
<evidence type="ECO:0000313" key="6">
    <source>
        <dbReference type="Proteomes" id="UP000198290"/>
    </source>
</evidence>
<reference evidence="6" key="1">
    <citation type="journal article" date="2017" name="Biotechnol. Biofuels">
        <title>Evaluation of environmental bacterial communities as a factor affecting the growth of duckweed Lemna minor.</title>
        <authorList>
            <person name="Ishizawa H."/>
            <person name="Kuroda M."/>
            <person name="Morikawa M."/>
            <person name="Ike M."/>
        </authorList>
    </citation>
    <scope>NUCLEOTIDE SEQUENCE [LARGE SCALE GENOMIC DNA]</scope>
    <source>
        <strain evidence="6">H3</strain>
    </source>
</reference>
<evidence type="ECO:0000256" key="3">
    <source>
        <dbReference type="ARBA" id="ARBA00022833"/>
    </source>
</evidence>
<keyword evidence="6" id="KW-1185">Reference proteome</keyword>
<comment type="similarity">
    <text evidence="1">Belongs to the Gfa family.</text>
</comment>
<proteinExistence type="inferred from homology"/>
<gene>
    <name evidence="5" type="ORF">DLM_3269</name>
</gene>
<sequence>MADKQSKLFAAWARKHDQTPCMQEHTMHKVSGACHCGNIHLQLELSQPLADYSPQACDCDFCRKHGASYLSDPHGSLQITVSDAGGLGKYRHGSQTADFLFCTRCGVLIGVLYQDGSRLYGTVNCAALHEAAALGTPVSVSPRLLASGEKTARWSALWFPDVHITTQSF</sequence>
<reference evidence="5 6" key="2">
    <citation type="journal article" date="2017" name="Genome Announc.">
        <title>Draft genome sequence of Aquitalea magnusonii strain H3, a plant growth-promoting bacterium of duckweed Lemna minor.</title>
        <authorList>
            <person name="Ishizawa H."/>
            <person name="Kuroda M."/>
            <person name="Ike M."/>
        </authorList>
    </citation>
    <scope>NUCLEOTIDE SEQUENCE [LARGE SCALE GENOMIC DNA]</scope>
    <source>
        <strain evidence="5 6">H3</strain>
    </source>
</reference>
<dbReference type="SUPFAM" id="SSF51316">
    <property type="entry name" value="Mss4-like"/>
    <property type="match status" value="1"/>
</dbReference>
<accession>A0A3G9GL10</accession>
<dbReference type="STRING" id="332411.VI06_18895"/>
<dbReference type="Pfam" id="PF04828">
    <property type="entry name" value="GFA"/>
    <property type="match status" value="1"/>
</dbReference>
<dbReference type="EMBL" id="AP018823">
    <property type="protein sequence ID" value="BBF86861.1"/>
    <property type="molecule type" value="Genomic_DNA"/>
</dbReference>
<dbReference type="PANTHER" id="PTHR28620:SF1">
    <property type="entry name" value="CENP-V_GFA DOMAIN-CONTAINING PROTEIN"/>
    <property type="match status" value="1"/>
</dbReference>
<dbReference type="InterPro" id="IPR052355">
    <property type="entry name" value="CENP-V-like"/>
</dbReference>
<name>A0A3G9GL10_9NEIS</name>
<dbReference type="AlphaFoldDB" id="A0A3G9GL10"/>
<evidence type="ECO:0000259" key="4">
    <source>
        <dbReference type="PROSITE" id="PS51891"/>
    </source>
</evidence>
<dbReference type="GO" id="GO:0046872">
    <property type="term" value="F:metal ion binding"/>
    <property type="evidence" value="ECO:0007669"/>
    <property type="project" value="UniProtKB-KW"/>
</dbReference>
<dbReference type="PROSITE" id="PS51891">
    <property type="entry name" value="CENP_V_GFA"/>
    <property type="match status" value="1"/>
</dbReference>
<reference evidence="6" key="3">
    <citation type="journal article" date="2017" name="Plant Physiol. Biochem.">
        <title>Differential oxidative and antioxidative response of duckweed Lemna minor toward plant growth promoting/inhibiting bacteria.</title>
        <authorList>
            <person name="Ishizawa H."/>
            <person name="Kuroda M."/>
            <person name="Morikawa M."/>
            <person name="Ike M."/>
        </authorList>
    </citation>
    <scope>NUCLEOTIDE SEQUENCE [LARGE SCALE GENOMIC DNA]</scope>
    <source>
        <strain evidence="6">H3</strain>
    </source>
</reference>
<dbReference type="GO" id="GO:0016846">
    <property type="term" value="F:carbon-sulfur lyase activity"/>
    <property type="evidence" value="ECO:0007669"/>
    <property type="project" value="InterPro"/>
</dbReference>
<evidence type="ECO:0000313" key="5">
    <source>
        <dbReference type="EMBL" id="BBF86861.1"/>
    </source>
</evidence>
<keyword evidence="2" id="KW-0479">Metal-binding</keyword>
<keyword evidence="3" id="KW-0862">Zinc</keyword>
<dbReference type="Proteomes" id="UP000198290">
    <property type="component" value="Chromosome"/>
</dbReference>
<evidence type="ECO:0000256" key="1">
    <source>
        <dbReference type="ARBA" id="ARBA00005495"/>
    </source>
</evidence>
<organism evidence="5 6">
    <name type="scientific">Aquitalea magnusonii</name>
    <dbReference type="NCBI Taxonomy" id="332411"/>
    <lineage>
        <taxon>Bacteria</taxon>
        <taxon>Pseudomonadati</taxon>
        <taxon>Pseudomonadota</taxon>
        <taxon>Betaproteobacteria</taxon>
        <taxon>Neisseriales</taxon>
        <taxon>Chromobacteriaceae</taxon>
        <taxon>Aquitalea</taxon>
    </lineage>
</organism>